<dbReference type="InterPro" id="IPR036390">
    <property type="entry name" value="WH_DNA-bd_sf"/>
</dbReference>
<name>A0A7K0GB49_9ACTN</name>
<sequence length="303" mass="33065">MNTIQLSCFVEVAAQLSFSKAAEALHVSQPTVSHQIKALEDELGCALLVRSTRTVRLTDDGFAFLEYANDILDLAARAERRLKHKQRPSSLQLRIGVHDGLEAQLFFASALKRMNAEVEGFDPVIRMAPMSALRSMLENDLVDVLLESRDSAGEPDAASVFRRLMECPVVCVCAAESPLAAYETLELDDLAQGERMAVGDPHHCAAAIVDLQRKASAHLPAEAIMMGYNIEIALALANAGAAFTVQADIPAMQVPPLRYVPIEGLPTVSLGVRARRGCRPATLDRFIEILAEELQRTPPLRPM</sequence>
<dbReference type="PANTHER" id="PTHR30346:SF0">
    <property type="entry name" value="HCA OPERON TRANSCRIPTIONAL ACTIVATOR HCAR"/>
    <property type="match status" value="1"/>
</dbReference>
<evidence type="ECO:0000313" key="6">
    <source>
        <dbReference type="EMBL" id="MRX80644.1"/>
    </source>
</evidence>
<keyword evidence="4" id="KW-0804">Transcription</keyword>
<dbReference type="InterPro" id="IPR036388">
    <property type="entry name" value="WH-like_DNA-bd_sf"/>
</dbReference>
<comment type="caution">
    <text evidence="6">The sequence shown here is derived from an EMBL/GenBank/DDBJ whole genome shotgun (WGS) entry which is preliminary data.</text>
</comment>
<comment type="similarity">
    <text evidence="1">Belongs to the LysR transcriptional regulatory family.</text>
</comment>
<dbReference type="Pfam" id="PF03466">
    <property type="entry name" value="LysR_substrate"/>
    <property type="match status" value="1"/>
</dbReference>
<gene>
    <name evidence="6" type="ORF">GJE22_08610</name>
</gene>
<feature type="domain" description="HTH lysR-type" evidence="5">
    <location>
        <begin position="1"/>
        <end position="58"/>
    </location>
</feature>
<evidence type="ECO:0000256" key="1">
    <source>
        <dbReference type="ARBA" id="ARBA00009437"/>
    </source>
</evidence>
<dbReference type="PANTHER" id="PTHR30346">
    <property type="entry name" value="TRANSCRIPTIONAL DUAL REGULATOR HCAR-RELATED"/>
    <property type="match status" value="1"/>
</dbReference>
<dbReference type="GO" id="GO:0003677">
    <property type="term" value="F:DNA binding"/>
    <property type="evidence" value="ECO:0007669"/>
    <property type="project" value="UniProtKB-KW"/>
</dbReference>
<dbReference type="PROSITE" id="PS50931">
    <property type="entry name" value="HTH_LYSR"/>
    <property type="match status" value="1"/>
</dbReference>
<keyword evidence="3" id="KW-0238">DNA-binding</keyword>
<keyword evidence="2" id="KW-0805">Transcription regulation</keyword>
<proteinExistence type="inferred from homology"/>
<dbReference type="Gene3D" id="1.10.10.10">
    <property type="entry name" value="Winged helix-like DNA-binding domain superfamily/Winged helix DNA-binding domain"/>
    <property type="match status" value="1"/>
</dbReference>
<dbReference type="FunFam" id="1.10.10.10:FF:000001">
    <property type="entry name" value="LysR family transcriptional regulator"/>
    <property type="match status" value="1"/>
</dbReference>
<dbReference type="SUPFAM" id="SSF46785">
    <property type="entry name" value="Winged helix' DNA-binding domain"/>
    <property type="match status" value="1"/>
</dbReference>
<dbReference type="InterPro" id="IPR000847">
    <property type="entry name" value="LysR_HTH_N"/>
</dbReference>
<dbReference type="GO" id="GO:0003700">
    <property type="term" value="F:DNA-binding transcription factor activity"/>
    <property type="evidence" value="ECO:0007669"/>
    <property type="project" value="InterPro"/>
</dbReference>
<dbReference type="GO" id="GO:0032993">
    <property type="term" value="C:protein-DNA complex"/>
    <property type="evidence" value="ECO:0007669"/>
    <property type="project" value="TreeGrafter"/>
</dbReference>
<protein>
    <submittedName>
        <fullName evidence="6">LysR family transcriptional regulator</fullName>
    </submittedName>
</protein>
<evidence type="ECO:0000259" key="5">
    <source>
        <dbReference type="PROSITE" id="PS50931"/>
    </source>
</evidence>
<reference evidence="7" key="1">
    <citation type="submission" date="2019-08" db="EMBL/GenBank/DDBJ databases">
        <title>Arthrobacter sp. nov., isolated from plateau pika and Tibetan wild ass.</title>
        <authorList>
            <person name="Ge Y."/>
        </authorList>
    </citation>
    <scope>NUCLEOTIDE SEQUENCE [LARGE SCALE GENOMIC DNA]</scope>
    <source>
        <strain evidence="7">HF-1365</strain>
    </source>
</reference>
<dbReference type="Pfam" id="PF00126">
    <property type="entry name" value="HTH_1"/>
    <property type="match status" value="1"/>
</dbReference>
<evidence type="ECO:0000256" key="2">
    <source>
        <dbReference type="ARBA" id="ARBA00023015"/>
    </source>
</evidence>
<dbReference type="InterPro" id="IPR005119">
    <property type="entry name" value="LysR_subst-bd"/>
</dbReference>
<dbReference type="SUPFAM" id="SSF53850">
    <property type="entry name" value="Periplasmic binding protein-like II"/>
    <property type="match status" value="1"/>
</dbReference>
<evidence type="ECO:0000256" key="4">
    <source>
        <dbReference type="ARBA" id="ARBA00023163"/>
    </source>
</evidence>
<dbReference type="Proteomes" id="UP000470010">
    <property type="component" value="Unassembled WGS sequence"/>
</dbReference>
<dbReference type="AlphaFoldDB" id="A0A7K0GB49"/>
<accession>A0A7K0GB49</accession>
<evidence type="ECO:0000256" key="3">
    <source>
        <dbReference type="ARBA" id="ARBA00023125"/>
    </source>
</evidence>
<dbReference type="PRINTS" id="PR00039">
    <property type="entry name" value="HTHLYSR"/>
</dbReference>
<dbReference type="RefSeq" id="WP_144688787.1">
    <property type="nucleotide sequence ID" value="NZ_VLLQ01000011.1"/>
</dbReference>
<keyword evidence="7" id="KW-1185">Reference proteome</keyword>
<dbReference type="EMBL" id="VTFZ01000011">
    <property type="protein sequence ID" value="MRX80644.1"/>
    <property type="molecule type" value="Genomic_DNA"/>
</dbReference>
<dbReference type="Gene3D" id="3.40.190.290">
    <property type="match status" value="1"/>
</dbReference>
<organism evidence="6 7">
    <name type="scientific">Enorma shizhengliae</name>
    <dbReference type="NCBI Taxonomy" id="2606615"/>
    <lineage>
        <taxon>Bacteria</taxon>
        <taxon>Bacillati</taxon>
        <taxon>Actinomycetota</taxon>
        <taxon>Coriobacteriia</taxon>
        <taxon>Coriobacteriales</taxon>
        <taxon>Coriobacteriaceae</taxon>
        <taxon>Enorma</taxon>
    </lineage>
</organism>
<evidence type="ECO:0000313" key="7">
    <source>
        <dbReference type="Proteomes" id="UP000470010"/>
    </source>
</evidence>